<evidence type="ECO:0000256" key="3">
    <source>
        <dbReference type="ARBA" id="ARBA00022692"/>
    </source>
</evidence>
<sequence>SVTMELDLPSPRWLIQKGQTQKARRILSQMRGNQTIDEEYDSIRNSIEEEEKEVSAAGPIICRMLSYPPTRRALVVGCGLQMFQQLSGINTIMYYSATILQMSGVEDDRLAIWLASVTAFTNFIFTLVGVWLVEKVGRRKLTFGSLA</sequence>
<reference evidence="7 8" key="1">
    <citation type="submission" date="2016-06" db="EMBL/GenBank/DDBJ databases">
        <title>The Draft Genome Sequence and Annotation of the Desert Woodrat Neotoma lepida.</title>
        <authorList>
            <person name="Campbell M."/>
            <person name="Oakeson K.F."/>
            <person name="Yandell M."/>
            <person name="Halpert J.R."/>
            <person name="Dearing D."/>
        </authorList>
    </citation>
    <scope>NUCLEOTIDE SEQUENCE [LARGE SCALE GENOMIC DNA]</scope>
    <source>
        <strain evidence="7">417</strain>
        <tissue evidence="7">Liver</tissue>
    </source>
</reference>
<dbReference type="PANTHER" id="PTHR48020">
    <property type="entry name" value="PROTON MYO-INOSITOL COTRANSPORTER"/>
    <property type="match status" value="1"/>
</dbReference>
<evidence type="ECO:0008006" key="9">
    <source>
        <dbReference type="Google" id="ProtNLM"/>
    </source>
</evidence>
<comment type="subcellular location">
    <subcellularLocation>
        <location evidence="1">Membrane</location>
        <topology evidence="1">Multi-pass membrane protein</topology>
    </subcellularLocation>
</comment>
<organism evidence="7 8">
    <name type="scientific">Neotoma lepida</name>
    <name type="common">Desert woodrat</name>
    <dbReference type="NCBI Taxonomy" id="56216"/>
    <lineage>
        <taxon>Eukaryota</taxon>
        <taxon>Metazoa</taxon>
        <taxon>Chordata</taxon>
        <taxon>Craniata</taxon>
        <taxon>Vertebrata</taxon>
        <taxon>Euteleostomi</taxon>
        <taxon>Mammalia</taxon>
        <taxon>Eutheria</taxon>
        <taxon>Euarchontoglires</taxon>
        <taxon>Glires</taxon>
        <taxon>Rodentia</taxon>
        <taxon>Myomorpha</taxon>
        <taxon>Muroidea</taxon>
        <taxon>Cricetidae</taxon>
        <taxon>Neotominae</taxon>
        <taxon>Neotoma</taxon>
    </lineage>
</organism>
<keyword evidence="5 6" id="KW-0472">Membrane</keyword>
<dbReference type="GO" id="GO:0005366">
    <property type="term" value="F:myo-inositol:proton symporter activity"/>
    <property type="evidence" value="ECO:0007669"/>
    <property type="project" value="TreeGrafter"/>
</dbReference>
<keyword evidence="3 6" id="KW-0812">Transmembrane</keyword>
<gene>
    <name evidence="7" type="ORF">A6R68_15535</name>
</gene>
<dbReference type="GO" id="GO:0016324">
    <property type="term" value="C:apical plasma membrane"/>
    <property type="evidence" value="ECO:0007669"/>
    <property type="project" value="TreeGrafter"/>
</dbReference>
<name>A0A1A6H8J6_NEOLE</name>
<protein>
    <recommendedName>
        <fullName evidence="9">Major facilitator superfamily (MFS) profile domain-containing protein</fullName>
    </recommendedName>
</protein>
<dbReference type="PANTHER" id="PTHR48020:SF12">
    <property type="entry name" value="PROTON MYO-INOSITOL COTRANSPORTER"/>
    <property type="match status" value="1"/>
</dbReference>
<evidence type="ECO:0000256" key="6">
    <source>
        <dbReference type="SAM" id="Phobius"/>
    </source>
</evidence>
<keyword evidence="4 6" id="KW-1133">Transmembrane helix</keyword>
<dbReference type="Pfam" id="PF00083">
    <property type="entry name" value="Sugar_tr"/>
    <property type="match status" value="1"/>
</dbReference>
<accession>A0A1A6H8J6</accession>
<dbReference type="OrthoDB" id="6339427at2759"/>
<dbReference type="EMBL" id="LZPO01044564">
    <property type="protein sequence ID" value="OBS73927.1"/>
    <property type="molecule type" value="Genomic_DNA"/>
</dbReference>
<dbReference type="STRING" id="56216.A0A1A6H8J6"/>
<dbReference type="SUPFAM" id="SSF103473">
    <property type="entry name" value="MFS general substrate transporter"/>
    <property type="match status" value="1"/>
</dbReference>
<evidence type="ECO:0000256" key="1">
    <source>
        <dbReference type="ARBA" id="ARBA00004141"/>
    </source>
</evidence>
<keyword evidence="2" id="KW-0813">Transport</keyword>
<evidence type="ECO:0000313" key="8">
    <source>
        <dbReference type="Proteomes" id="UP000092124"/>
    </source>
</evidence>
<feature type="non-terminal residue" evidence="7">
    <location>
        <position position="1"/>
    </location>
</feature>
<evidence type="ECO:0000313" key="7">
    <source>
        <dbReference type="EMBL" id="OBS73927.1"/>
    </source>
</evidence>
<evidence type="ECO:0000256" key="5">
    <source>
        <dbReference type="ARBA" id="ARBA00023136"/>
    </source>
</evidence>
<dbReference type="Gene3D" id="1.20.1250.20">
    <property type="entry name" value="MFS general substrate transporter like domains"/>
    <property type="match status" value="1"/>
</dbReference>
<evidence type="ECO:0000256" key="2">
    <source>
        <dbReference type="ARBA" id="ARBA00022448"/>
    </source>
</evidence>
<comment type="caution">
    <text evidence="7">The sequence shown here is derived from an EMBL/GenBank/DDBJ whole genome shotgun (WGS) entry which is preliminary data.</text>
</comment>
<evidence type="ECO:0000256" key="4">
    <source>
        <dbReference type="ARBA" id="ARBA00022989"/>
    </source>
</evidence>
<feature type="non-terminal residue" evidence="7">
    <location>
        <position position="147"/>
    </location>
</feature>
<proteinExistence type="predicted"/>
<dbReference type="InterPro" id="IPR005828">
    <property type="entry name" value="MFS_sugar_transport-like"/>
</dbReference>
<dbReference type="AlphaFoldDB" id="A0A1A6H8J6"/>
<dbReference type="InterPro" id="IPR050814">
    <property type="entry name" value="Myo-inositol_Transporter"/>
</dbReference>
<keyword evidence="8" id="KW-1185">Reference proteome</keyword>
<dbReference type="Proteomes" id="UP000092124">
    <property type="component" value="Unassembled WGS sequence"/>
</dbReference>
<dbReference type="InterPro" id="IPR036259">
    <property type="entry name" value="MFS_trans_sf"/>
</dbReference>
<feature type="transmembrane region" description="Helical" evidence="6">
    <location>
        <begin position="110"/>
        <end position="133"/>
    </location>
</feature>
<feature type="transmembrane region" description="Helical" evidence="6">
    <location>
        <begin position="73"/>
        <end position="95"/>
    </location>
</feature>